<dbReference type="AlphaFoldDB" id="A0A2X3J4L9"/>
<evidence type="ECO:0000256" key="2">
    <source>
        <dbReference type="ARBA" id="ARBA00022676"/>
    </source>
</evidence>
<protein>
    <submittedName>
        <fullName evidence="4">Predicted O-linked N-acetylglucosamine transferase, SPINDLY family</fullName>
    </submittedName>
</protein>
<dbReference type="EMBL" id="UAVU01000006">
    <property type="protein sequence ID" value="SQC91003.1"/>
    <property type="molecule type" value="Genomic_DNA"/>
</dbReference>
<reference evidence="4 5" key="1">
    <citation type="submission" date="2018-06" db="EMBL/GenBank/DDBJ databases">
        <authorList>
            <consortium name="Pathogen Informatics"/>
            <person name="Doyle S."/>
        </authorList>
    </citation>
    <scope>NUCLEOTIDE SEQUENCE [LARGE SCALE GENOMIC DNA]</scope>
    <source>
        <strain evidence="4 5">NCTC12120</strain>
    </source>
</reference>
<gene>
    <name evidence="4" type="ORF">NCTC12120_04152</name>
</gene>
<organism evidence="4 5">
    <name type="scientific">Cedecea neteri</name>
    <dbReference type="NCBI Taxonomy" id="158822"/>
    <lineage>
        <taxon>Bacteria</taxon>
        <taxon>Pseudomonadati</taxon>
        <taxon>Pseudomonadota</taxon>
        <taxon>Gammaproteobacteria</taxon>
        <taxon>Enterobacterales</taxon>
        <taxon>Enterobacteriaceae</taxon>
        <taxon>Cedecea</taxon>
    </lineage>
</organism>
<dbReference type="PANTHER" id="PTHR44835:SF1">
    <property type="entry name" value="PROTEIN O-GLCNAC TRANSFERASE"/>
    <property type="match status" value="1"/>
</dbReference>
<accession>A0A2X3J4L9</accession>
<name>A0A2X3J4L9_9ENTR</name>
<dbReference type="PANTHER" id="PTHR44835">
    <property type="entry name" value="UDP-N-ACETYLGLUCOSAMINE--PEPTIDE N-ACETYLGLUCOSAMINYLTRANSFERASE SPINDLY-RELATED"/>
    <property type="match status" value="1"/>
</dbReference>
<dbReference type="Gene3D" id="3.40.50.11380">
    <property type="match status" value="1"/>
</dbReference>
<dbReference type="InterPro" id="IPR051939">
    <property type="entry name" value="Glycosyltr_41/O-GlcNAc_trsf"/>
</dbReference>
<evidence type="ECO:0000256" key="1">
    <source>
        <dbReference type="ARBA" id="ARBA00004922"/>
    </source>
</evidence>
<keyword evidence="2" id="KW-0328">Glycosyltransferase</keyword>
<evidence type="ECO:0000313" key="5">
    <source>
        <dbReference type="Proteomes" id="UP000251197"/>
    </source>
</evidence>
<dbReference type="GO" id="GO:0016757">
    <property type="term" value="F:glycosyltransferase activity"/>
    <property type="evidence" value="ECO:0007669"/>
    <property type="project" value="UniProtKB-KW"/>
</dbReference>
<comment type="pathway">
    <text evidence="1">Protein modification; protein glycosylation.</text>
</comment>
<sequence length="99" mass="11565">MSQFLLPFWDGLNRDRFELVGYSASFAKDEMTEYLKAGAVLWREVYALDDVELARQINQDRIDILFDLSGHTTFNRLPAFALRRRRCKFHGLAIPARRG</sequence>
<evidence type="ECO:0000313" key="4">
    <source>
        <dbReference type="EMBL" id="SQC91003.1"/>
    </source>
</evidence>
<keyword evidence="3 4" id="KW-0808">Transferase</keyword>
<dbReference type="Proteomes" id="UP000251197">
    <property type="component" value="Unassembled WGS sequence"/>
</dbReference>
<proteinExistence type="predicted"/>
<evidence type="ECO:0000256" key="3">
    <source>
        <dbReference type="ARBA" id="ARBA00022679"/>
    </source>
</evidence>